<protein>
    <submittedName>
        <fullName evidence="2">Uncharacterized protein</fullName>
    </submittedName>
</protein>
<organism evidence="2 3">
    <name type="scientific">Streptococcus loxodontisalivarius</name>
    <dbReference type="NCBI Taxonomy" id="1349415"/>
    <lineage>
        <taxon>Bacteria</taxon>
        <taxon>Bacillati</taxon>
        <taxon>Bacillota</taxon>
        <taxon>Bacilli</taxon>
        <taxon>Lactobacillales</taxon>
        <taxon>Streptococcaceae</taxon>
        <taxon>Streptococcus</taxon>
    </lineage>
</organism>
<evidence type="ECO:0000313" key="3">
    <source>
        <dbReference type="Proteomes" id="UP000697472"/>
    </source>
</evidence>
<keyword evidence="1" id="KW-1133">Transmembrane helix</keyword>
<keyword evidence="3" id="KW-1185">Reference proteome</keyword>
<proteinExistence type="predicted"/>
<reference evidence="2 3" key="1">
    <citation type="submission" date="2021-01" db="EMBL/GenBank/DDBJ databases">
        <title>Genomic Encyclopedia of Type Strains, Phase IV (KMG-IV): sequencing the most valuable type-strain genomes for metagenomic binning, comparative biology and taxonomic classification.</title>
        <authorList>
            <person name="Goeker M."/>
        </authorList>
    </citation>
    <scope>NUCLEOTIDE SEQUENCE [LARGE SCALE GENOMIC DNA]</scope>
    <source>
        <strain evidence="2 3">DSM 27382</strain>
    </source>
</reference>
<dbReference type="EMBL" id="JAFBEH010000038">
    <property type="protein sequence ID" value="MBM7643339.1"/>
    <property type="molecule type" value="Genomic_DNA"/>
</dbReference>
<feature type="transmembrane region" description="Helical" evidence="1">
    <location>
        <begin position="168"/>
        <end position="188"/>
    </location>
</feature>
<evidence type="ECO:0000256" key="1">
    <source>
        <dbReference type="SAM" id="Phobius"/>
    </source>
</evidence>
<evidence type="ECO:0000313" key="2">
    <source>
        <dbReference type="EMBL" id="MBM7643339.1"/>
    </source>
</evidence>
<sequence>MENIISSWSKLKKITEEYTKLPIIYILFVFLNLLVYLDKGTEISRFLTTNLVLKKLIGLLLEILSIVYDNILVIYTVLFIVILVILLLFEKTPIFNSLPEDIEYISGYIESWNPVSAAKRLFSLIVNLSTNLFVVYIFTIFIIKPDKFFIENNFVVIKEITEETVINFLWYLNYIFLIYMVLRSLFVIKYKGDNSYLKLDSFRYNEISSFNVSNEWETNCIMIVKDTYNFKQYYLLEGQTHRQVWKERSISHFGVSKEQEFYWQKEAIPISKRSYKILDKSENLSDIVYYYKELKKRRTHD</sequence>
<gene>
    <name evidence="2" type="ORF">JOC28_001641</name>
</gene>
<dbReference type="RefSeq" id="WP_205010199.1">
    <property type="nucleotide sequence ID" value="NZ_JAFBEH010000038.1"/>
</dbReference>
<dbReference type="Proteomes" id="UP000697472">
    <property type="component" value="Unassembled WGS sequence"/>
</dbReference>
<feature type="transmembrane region" description="Helical" evidence="1">
    <location>
        <begin position="121"/>
        <end position="143"/>
    </location>
</feature>
<keyword evidence="1" id="KW-0472">Membrane</keyword>
<name>A0ABS2PV55_9STRE</name>
<feature type="transmembrane region" description="Helical" evidence="1">
    <location>
        <begin position="21"/>
        <end position="37"/>
    </location>
</feature>
<accession>A0ABS2PV55</accession>
<feature type="transmembrane region" description="Helical" evidence="1">
    <location>
        <begin position="57"/>
        <end position="89"/>
    </location>
</feature>
<keyword evidence="1" id="KW-0812">Transmembrane</keyword>
<comment type="caution">
    <text evidence="2">The sequence shown here is derived from an EMBL/GenBank/DDBJ whole genome shotgun (WGS) entry which is preliminary data.</text>
</comment>